<dbReference type="Proteomes" id="UP000194350">
    <property type="component" value="Unassembled WGS sequence"/>
</dbReference>
<sequence>MIEVWCLLKYLENNDFELDEKFMIFSMTW</sequence>
<evidence type="ECO:0000313" key="2">
    <source>
        <dbReference type="Proteomes" id="UP000194350"/>
    </source>
</evidence>
<comment type="caution">
    <text evidence="1">The sequence shown here is derived from an EMBL/GenBank/DDBJ whole genome shotgun (WGS) entry which is preliminary data.</text>
</comment>
<organism evidence="1 2">
    <name type="scientific">Xenorhabdus vietnamensis</name>
    <dbReference type="NCBI Taxonomy" id="351656"/>
    <lineage>
        <taxon>Bacteria</taxon>
        <taxon>Pseudomonadati</taxon>
        <taxon>Pseudomonadota</taxon>
        <taxon>Gammaproteobacteria</taxon>
        <taxon>Enterobacterales</taxon>
        <taxon>Morganellaceae</taxon>
        <taxon>Xenorhabdus</taxon>
    </lineage>
</organism>
<dbReference type="AlphaFoldDB" id="A0A1Y2SI71"/>
<keyword evidence="2" id="KW-1185">Reference proteome</keyword>
<accession>A0A1Y2SI71</accession>
<name>A0A1Y2SI71_9GAMM</name>
<reference evidence="1 2" key="1">
    <citation type="submission" date="2016-10" db="EMBL/GenBank/DDBJ databases">
        <title>Systematic genetic and metabolomic analysis of Xenorhabdus and Photorhabdus spp., highlights the requirements for a dual symbiotic and pathogenic life style.</title>
        <authorList>
            <person name="Tobias N.J."/>
            <person name="Wolff H."/>
            <person name="Djahanschiri B."/>
            <person name="Pidot S.J."/>
            <person name="Stinear T.P."/>
            <person name="Ebersberger I."/>
            <person name="Bode H.B."/>
        </authorList>
    </citation>
    <scope>NUCLEOTIDE SEQUENCE [LARGE SCALE GENOMIC DNA]</scope>
    <source>
        <strain evidence="1 2">DSM 22392</strain>
    </source>
</reference>
<dbReference type="STRING" id="351656.Xvie_01134"/>
<dbReference type="EMBL" id="MUBJ01000004">
    <property type="protein sequence ID" value="OTA17289.1"/>
    <property type="molecule type" value="Genomic_DNA"/>
</dbReference>
<gene>
    <name evidence="1" type="ORF">Xvie_01134</name>
</gene>
<protein>
    <submittedName>
        <fullName evidence="1">Uncharacterized protein</fullName>
    </submittedName>
</protein>
<proteinExistence type="predicted"/>
<evidence type="ECO:0000313" key="1">
    <source>
        <dbReference type="EMBL" id="OTA17289.1"/>
    </source>
</evidence>